<dbReference type="InterPro" id="IPR019546">
    <property type="entry name" value="TAT_signal_bac_arc"/>
</dbReference>
<dbReference type="PANTHER" id="PTHR30483">
    <property type="entry name" value="LEUCINE-SPECIFIC-BINDING PROTEIN"/>
    <property type="match status" value="1"/>
</dbReference>
<evidence type="ECO:0000256" key="1">
    <source>
        <dbReference type="ARBA" id="ARBA00010062"/>
    </source>
</evidence>
<dbReference type="InterPro" id="IPR051010">
    <property type="entry name" value="BCAA_transport"/>
</dbReference>
<dbReference type="NCBIfam" id="TIGR01409">
    <property type="entry name" value="TAT_signal_seq"/>
    <property type="match status" value="1"/>
</dbReference>
<evidence type="ECO:0000313" key="7">
    <source>
        <dbReference type="EMBL" id="PDX59052.1"/>
    </source>
</evidence>
<accession>A0A2A6ZCF6</accession>
<keyword evidence="8" id="KW-1185">Reference proteome</keyword>
<keyword evidence="3 5" id="KW-0732">Signal</keyword>
<keyword evidence="2" id="KW-0813">Transport</keyword>
<dbReference type="CDD" id="cd06340">
    <property type="entry name" value="PBP1_ABC_ligand_binding-like"/>
    <property type="match status" value="1"/>
</dbReference>
<keyword evidence="7" id="KW-0675">Receptor</keyword>
<evidence type="ECO:0000256" key="5">
    <source>
        <dbReference type="SAM" id="SignalP"/>
    </source>
</evidence>
<dbReference type="InterPro" id="IPR028081">
    <property type="entry name" value="Leu-bd"/>
</dbReference>
<comment type="similarity">
    <text evidence="1">Belongs to the leucine-binding protein family.</text>
</comment>
<dbReference type="InterPro" id="IPR000709">
    <property type="entry name" value="Leu_Ile_Val-bd"/>
</dbReference>
<dbReference type="GO" id="GO:0006865">
    <property type="term" value="P:amino acid transport"/>
    <property type="evidence" value="ECO:0007669"/>
    <property type="project" value="UniProtKB-KW"/>
</dbReference>
<reference evidence="7 8" key="1">
    <citation type="journal article" date="2017" name="Front. Microbiol.">
        <title>New Insights into the Diversity of the Genus Faecalibacterium.</title>
        <authorList>
            <person name="Benevides L."/>
            <person name="Burman S."/>
            <person name="Martin R."/>
            <person name="Robert V."/>
            <person name="Thomas M."/>
            <person name="Miquel S."/>
            <person name="Chain F."/>
            <person name="Sokol H."/>
            <person name="Bermudez-Humaran L.G."/>
            <person name="Morrison M."/>
            <person name="Langella P."/>
            <person name="Azevedo V.A."/>
            <person name="Chatel J.M."/>
            <person name="Soares S."/>
        </authorList>
    </citation>
    <scope>NUCLEOTIDE SEQUENCE [LARGE SCALE GENOMIC DNA]</scope>
    <source>
        <strain evidence="8">CNCM I-4540</strain>
    </source>
</reference>
<evidence type="ECO:0000256" key="4">
    <source>
        <dbReference type="ARBA" id="ARBA00022970"/>
    </source>
</evidence>
<evidence type="ECO:0000313" key="8">
    <source>
        <dbReference type="Proteomes" id="UP000220752"/>
    </source>
</evidence>
<dbReference type="InterPro" id="IPR028082">
    <property type="entry name" value="Peripla_BP_I"/>
</dbReference>
<organism evidence="7 8">
    <name type="scientific">Faecalibacterium langellae</name>
    <dbReference type="NCBI Taxonomy" id="3435293"/>
    <lineage>
        <taxon>Bacteria</taxon>
        <taxon>Bacillati</taxon>
        <taxon>Bacillota</taxon>
        <taxon>Clostridia</taxon>
        <taxon>Eubacteriales</taxon>
        <taxon>Oscillospiraceae</taxon>
        <taxon>Faecalibacterium</taxon>
    </lineage>
</organism>
<dbReference type="Gene3D" id="3.40.50.2300">
    <property type="match status" value="2"/>
</dbReference>
<evidence type="ECO:0000259" key="6">
    <source>
        <dbReference type="Pfam" id="PF13458"/>
    </source>
</evidence>
<dbReference type="Pfam" id="PF13458">
    <property type="entry name" value="Peripla_BP_6"/>
    <property type="match status" value="1"/>
</dbReference>
<dbReference type="AlphaFoldDB" id="A0A2A6ZCF6"/>
<dbReference type="PRINTS" id="PR00337">
    <property type="entry name" value="LEUILEVALBP"/>
</dbReference>
<evidence type="ECO:0000256" key="3">
    <source>
        <dbReference type="ARBA" id="ARBA00022729"/>
    </source>
</evidence>
<dbReference type="PROSITE" id="PS51257">
    <property type="entry name" value="PROKAR_LIPOPROTEIN"/>
    <property type="match status" value="1"/>
</dbReference>
<name>A0A2A6ZCF6_9FIRM</name>
<comment type="caution">
    <text evidence="7">The sequence shown here is derived from an EMBL/GenBank/DDBJ whole genome shotgun (WGS) entry which is preliminary data.</text>
</comment>
<protein>
    <submittedName>
        <fullName evidence="7">Ligand-binding protein, receptor family</fullName>
    </submittedName>
</protein>
<feature type="signal peptide" evidence="5">
    <location>
        <begin position="1"/>
        <end position="30"/>
    </location>
</feature>
<dbReference type="PROSITE" id="PS51318">
    <property type="entry name" value="TAT"/>
    <property type="match status" value="1"/>
</dbReference>
<dbReference type="Proteomes" id="UP000220752">
    <property type="component" value="Unassembled WGS sequence"/>
</dbReference>
<dbReference type="PANTHER" id="PTHR30483:SF37">
    <property type="entry name" value="ABC TRANSPORTER SUBSTRATE-BINDING PROTEIN"/>
    <property type="match status" value="1"/>
</dbReference>
<gene>
    <name evidence="7" type="ORF">CGS46_03525</name>
</gene>
<feature type="chain" id="PRO_5038618391" evidence="5">
    <location>
        <begin position="31"/>
        <end position="440"/>
    </location>
</feature>
<proteinExistence type="inferred from homology"/>
<dbReference type="EMBL" id="NMTQ01000020">
    <property type="protein sequence ID" value="PDX59052.1"/>
    <property type="molecule type" value="Genomic_DNA"/>
</dbReference>
<sequence>MKKISRRSFLKASAVLGSAAALTACGGSSASTSTAASTSAAASGSTAAASGDTIKIGTIYAMSGGNAAIGENILRGIDFAVDEINKAGGVNGQMLEVVRGDHAGDAATGKSEAERLITQEGVNVIMGCHMSVVTEVVAQVCQQYGIPMITAISTLDRLTDEDHKDYNYFFRLCPLNSVYVEDMLKYLQDSKEQTGNEIKKVAIFTDKAAIGQELIRCVNLFAPDYGLDVVAEVDYSSNATDLSSQVLALKQADPDAILCDSYIGDATLFVQTLKEQNYKPKMIVAKANGFTDPSFIPNLGASANGVASVVEFNPDLTNGVEINEDFKKVYNVNMNGHSAESYTVVWLFKTAIEKAGSTDGAAVRDALAALSIDGAFEGGRKIVLPYSKIEFAPEYEIGGAKHYRDNTYASVAIAQVQDQEWKTVWPFEFASSKIQEVTLG</sequence>
<feature type="domain" description="Leucine-binding protein" evidence="6">
    <location>
        <begin position="53"/>
        <end position="376"/>
    </location>
</feature>
<evidence type="ECO:0000256" key="2">
    <source>
        <dbReference type="ARBA" id="ARBA00022448"/>
    </source>
</evidence>
<dbReference type="Pfam" id="PF10518">
    <property type="entry name" value="TAT_signal"/>
    <property type="match status" value="1"/>
</dbReference>
<dbReference type="InterPro" id="IPR006311">
    <property type="entry name" value="TAT_signal"/>
</dbReference>
<keyword evidence="4" id="KW-0029">Amino-acid transport</keyword>
<dbReference type="SUPFAM" id="SSF53822">
    <property type="entry name" value="Periplasmic binding protein-like I"/>
    <property type="match status" value="1"/>
</dbReference>